<evidence type="ECO:0000313" key="11">
    <source>
        <dbReference type="Proteomes" id="UP000271870"/>
    </source>
</evidence>
<dbReference type="RefSeq" id="WP_123251050.1">
    <property type="nucleotide sequence ID" value="NZ_RJLS01000012.1"/>
</dbReference>
<feature type="transmembrane region" description="Helical" evidence="8">
    <location>
        <begin position="124"/>
        <end position="142"/>
    </location>
</feature>
<feature type="transmembrane region" description="Helical" evidence="8">
    <location>
        <begin position="7"/>
        <end position="27"/>
    </location>
</feature>
<feature type="transmembrane region" description="Helical" evidence="8">
    <location>
        <begin position="96"/>
        <end position="117"/>
    </location>
</feature>
<evidence type="ECO:0000256" key="5">
    <source>
        <dbReference type="ARBA" id="ARBA00022989"/>
    </source>
</evidence>
<name>A0ABX9WS17_9GAMM</name>
<dbReference type="Proteomes" id="UP000271870">
    <property type="component" value="Unassembled WGS sequence"/>
</dbReference>
<accession>A0ABX9WS17</accession>
<keyword evidence="3" id="KW-1003">Cell membrane</keyword>
<reference evidence="10 11" key="1">
    <citation type="submission" date="2018-11" db="EMBL/GenBank/DDBJ databases">
        <title>Characterization of surface water Dickeya isolates.</title>
        <authorList>
            <person name="Van Gijsegem F."/>
            <person name="Pedron J."/>
        </authorList>
    </citation>
    <scope>NUCLEOTIDE SEQUENCE [LARGE SCALE GENOMIC DNA]</scope>
    <source>
        <strain evidence="10 11">FVG10-MFV-A16</strain>
    </source>
</reference>
<keyword evidence="5 8" id="KW-1133">Transmembrane helix</keyword>
<evidence type="ECO:0000313" key="10">
    <source>
        <dbReference type="EMBL" id="RNM22716.1"/>
    </source>
</evidence>
<evidence type="ECO:0000256" key="6">
    <source>
        <dbReference type="ARBA" id="ARBA00023136"/>
    </source>
</evidence>
<comment type="similarity">
    <text evidence="2">Belongs to the drug/metabolite transporter (DMT) superfamily. 10 TMS drug/metabolite exporter (DME) (TC 2.A.7.3) family.</text>
</comment>
<dbReference type="PANTHER" id="PTHR32322">
    <property type="entry name" value="INNER MEMBRANE TRANSPORTER"/>
    <property type="match status" value="1"/>
</dbReference>
<feature type="transmembrane region" description="Helical" evidence="8">
    <location>
        <begin position="69"/>
        <end position="90"/>
    </location>
</feature>
<organism evidence="10 11">
    <name type="scientific">Dickeya undicola</name>
    <dbReference type="NCBI Taxonomy" id="1577887"/>
    <lineage>
        <taxon>Bacteria</taxon>
        <taxon>Pseudomonadati</taxon>
        <taxon>Pseudomonadota</taxon>
        <taxon>Gammaproteobacteria</taxon>
        <taxon>Enterobacterales</taxon>
        <taxon>Pectobacteriaceae</taxon>
        <taxon>Dickeya</taxon>
    </lineage>
</organism>
<keyword evidence="11" id="KW-1185">Reference proteome</keyword>
<evidence type="ECO:0000259" key="9">
    <source>
        <dbReference type="Pfam" id="PF00892"/>
    </source>
</evidence>
<dbReference type="InterPro" id="IPR050638">
    <property type="entry name" value="AA-Vitamin_Transporters"/>
</dbReference>
<keyword evidence="4 8" id="KW-0812">Transmembrane</keyword>
<evidence type="ECO:0000256" key="7">
    <source>
        <dbReference type="ARBA" id="ARBA00040595"/>
    </source>
</evidence>
<feature type="transmembrane region" description="Helical" evidence="8">
    <location>
        <begin position="154"/>
        <end position="172"/>
    </location>
</feature>
<feature type="transmembrane region" description="Helical" evidence="8">
    <location>
        <begin position="248"/>
        <end position="267"/>
    </location>
</feature>
<comment type="caution">
    <text evidence="10">The sequence shown here is derived from an EMBL/GenBank/DDBJ whole genome shotgun (WGS) entry which is preliminary data.</text>
</comment>
<evidence type="ECO:0000256" key="4">
    <source>
        <dbReference type="ARBA" id="ARBA00022692"/>
    </source>
</evidence>
<evidence type="ECO:0000256" key="1">
    <source>
        <dbReference type="ARBA" id="ARBA00004651"/>
    </source>
</evidence>
<gene>
    <name evidence="10" type="ORF">EFS38_13270</name>
</gene>
<keyword evidence="6 8" id="KW-0472">Membrane</keyword>
<protein>
    <recommendedName>
        <fullName evidence="7">Threonine/homoserine exporter RhtA</fullName>
    </recommendedName>
</protein>
<dbReference type="PANTHER" id="PTHR32322:SF18">
    <property type="entry name" value="S-ADENOSYLMETHIONINE_S-ADENOSYLHOMOCYSTEINE TRANSPORTER"/>
    <property type="match status" value="1"/>
</dbReference>
<evidence type="ECO:0000256" key="3">
    <source>
        <dbReference type="ARBA" id="ARBA00022475"/>
    </source>
</evidence>
<dbReference type="Pfam" id="PF00892">
    <property type="entry name" value="EamA"/>
    <property type="match status" value="2"/>
</dbReference>
<dbReference type="InterPro" id="IPR000620">
    <property type="entry name" value="EamA_dom"/>
</dbReference>
<feature type="domain" description="EamA" evidence="9">
    <location>
        <begin position="10"/>
        <end position="141"/>
    </location>
</feature>
<feature type="transmembrane region" description="Helical" evidence="8">
    <location>
        <begin position="273"/>
        <end position="292"/>
    </location>
</feature>
<feature type="transmembrane region" description="Helical" evidence="8">
    <location>
        <begin position="216"/>
        <end position="236"/>
    </location>
</feature>
<dbReference type="SUPFAM" id="SSF103481">
    <property type="entry name" value="Multidrug resistance efflux transporter EmrE"/>
    <property type="match status" value="2"/>
</dbReference>
<dbReference type="InterPro" id="IPR037185">
    <property type="entry name" value="EmrE-like"/>
</dbReference>
<feature type="domain" description="EamA" evidence="9">
    <location>
        <begin position="153"/>
        <end position="287"/>
    </location>
</feature>
<evidence type="ECO:0000256" key="2">
    <source>
        <dbReference type="ARBA" id="ARBA00009853"/>
    </source>
</evidence>
<feature type="transmembrane region" description="Helical" evidence="8">
    <location>
        <begin position="184"/>
        <end position="204"/>
    </location>
</feature>
<feature type="transmembrane region" description="Helical" evidence="8">
    <location>
        <begin position="39"/>
        <end position="57"/>
    </location>
</feature>
<evidence type="ECO:0000256" key="8">
    <source>
        <dbReference type="SAM" id="Phobius"/>
    </source>
</evidence>
<comment type="subcellular location">
    <subcellularLocation>
        <location evidence="1">Cell membrane</location>
        <topology evidence="1">Multi-pass membrane protein</topology>
    </subcellularLocation>
</comment>
<proteinExistence type="inferred from homology"/>
<dbReference type="EMBL" id="RJLS01000012">
    <property type="protein sequence ID" value="RNM22716.1"/>
    <property type="molecule type" value="Genomic_DNA"/>
</dbReference>
<sequence>MHTANNNIWIMVIFSVFFWGSNFNVIAELDANLPPIISSMIRFVIASVIFSLTFFFFRGKNIELTIKDMLSFAVLGFLGVFCFNYTIFVGMKSTSAINGALIMANMPLASILFSRLLLNVKVTLLQYIGLMLGLFGVFLVIAKGNVAALRYNSGDIWLAVSCVCGGLYAVLTKKLIAHVPPVQATRWTILFGTAFMLVSAALTQDINYDYLSISRLSYTLLAYMAIAGTVLAYYFWVKGCQQLGPEKASVTTNLMPVFTLVISFMMGKSIESVQITGMVVIIIGVLMGTGYIGTIRSVSSGKAVAQPKVSE</sequence>